<gene>
    <name evidence="2" type="ORF">WMO14_02670</name>
</gene>
<dbReference type="PRINTS" id="PR00934">
    <property type="entry name" value="XHISDIPTASE"/>
</dbReference>
<dbReference type="PANTHER" id="PTHR43501:SF1">
    <property type="entry name" value="CYTOSOL NON-SPECIFIC DIPEPTIDASE"/>
    <property type="match status" value="1"/>
</dbReference>
<dbReference type="Pfam" id="PF07687">
    <property type="entry name" value="M20_dimer"/>
    <property type="match status" value="1"/>
</dbReference>
<dbReference type="SUPFAM" id="SSF53187">
    <property type="entry name" value="Zn-dependent exopeptidases"/>
    <property type="match status" value="1"/>
</dbReference>
<dbReference type="InterPro" id="IPR001160">
    <property type="entry name" value="Peptidase_M20C"/>
</dbReference>
<keyword evidence="3" id="KW-1185">Reference proteome</keyword>
<evidence type="ECO:0000313" key="3">
    <source>
        <dbReference type="Proteomes" id="UP001442364"/>
    </source>
</evidence>
<feature type="domain" description="Peptidase M20 dimerisation" evidence="1">
    <location>
        <begin position="207"/>
        <end position="288"/>
    </location>
</feature>
<dbReference type="PANTHER" id="PTHR43501">
    <property type="entry name" value="CYTOSOL NON-SPECIFIC DIPEPTIDASE"/>
    <property type="match status" value="1"/>
</dbReference>
<dbReference type="Gene3D" id="3.40.630.10">
    <property type="entry name" value="Zn peptidases"/>
    <property type="match status" value="2"/>
</dbReference>
<dbReference type="PIRSF" id="PIRSF016599">
    <property type="entry name" value="Xaa-His_dipept"/>
    <property type="match status" value="1"/>
</dbReference>
<dbReference type="NCBIfam" id="TIGR01893">
    <property type="entry name" value="aa-his-dipept"/>
    <property type="match status" value="1"/>
</dbReference>
<dbReference type="EMBL" id="JBBMER010000002">
    <property type="protein sequence ID" value="MEQ2378787.1"/>
    <property type="molecule type" value="Genomic_DNA"/>
</dbReference>
<proteinExistence type="predicted"/>
<dbReference type="Proteomes" id="UP001442364">
    <property type="component" value="Unassembled WGS sequence"/>
</dbReference>
<sequence>MNRVLEDIQPKNVFRFFEDICNIPHGSGNVEKISRYLVDFAKERGLDYRQDENFNVVIRKPATKGSTGAPVIIQGHMDMVAVKTPDKDKDMENEGLDLLVDGDYIKADRTSLGGDDGIAVAYALAILDDDSIKHPDIEAIFTVDEEVGMLGAEAMDCSDIKGRIMLNIDSEDEGIFLSSCAGGAVIISKYPAVNTEVTGTEVTINVSGVTSGHSGVDIIYQRANANVVLGRLLFELSKQYNYNIRTISGGEKDNSIAPRSEAVIVVEDGDTAGVVEMLNKYAQLIINEYSVTDKDMSIKVSQGSKVSVQAMDYSSTNKVVLALTHIQDGVVKLSNDIKGLVQTSINAGVVRMEDGKVVITYLLRSSVESEKEYLIDKVTSMVELLGGEYVITGKYPAWEYRKESKLREIMSDSFKKLYGKEPVIQAIHAGVECGMFADKLDGLDCVSFGPDIIDIHTFNEKLNVPSVQRTWELILDVLASF</sequence>
<name>A0ABV1BTZ7_9FIRM</name>
<evidence type="ECO:0000259" key="1">
    <source>
        <dbReference type="Pfam" id="PF07687"/>
    </source>
</evidence>
<comment type="caution">
    <text evidence="2">The sequence shown here is derived from an EMBL/GenBank/DDBJ whole genome shotgun (WGS) entry which is preliminary data.</text>
</comment>
<dbReference type="RefSeq" id="WP_055174265.1">
    <property type="nucleotide sequence ID" value="NZ_DAWECI010000022.1"/>
</dbReference>
<dbReference type="InterPro" id="IPR011650">
    <property type="entry name" value="Peptidase_M20_dimer"/>
</dbReference>
<accession>A0ABV1BTZ7</accession>
<dbReference type="InterPro" id="IPR002933">
    <property type="entry name" value="Peptidase_M20"/>
</dbReference>
<protein>
    <submittedName>
        <fullName evidence="2">Aminoacyl-histidine dipeptidase</fullName>
    </submittedName>
</protein>
<evidence type="ECO:0000313" key="2">
    <source>
        <dbReference type="EMBL" id="MEQ2378787.1"/>
    </source>
</evidence>
<reference evidence="2 3" key="1">
    <citation type="submission" date="2024-03" db="EMBL/GenBank/DDBJ databases">
        <title>Human intestinal bacterial collection.</title>
        <authorList>
            <person name="Pauvert C."/>
            <person name="Hitch T.C.A."/>
            <person name="Clavel T."/>
        </authorList>
    </citation>
    <scope>NUCLEOTIDE SEQUENCE [LARGE SCALE GENOMIC DNA]</scope>
    <source>
        <strain evidence="2 3">CLA-AA-H255</strain>
    </source>
</reference>
<dbReference type="CDD" id="cd03890">
    <property type="entry name" value="M20_pepD"/>
    <property type="match status" value="1"/>
</dbReference>
<dbReference type="Pfam" id="PF01546">
    <property type="entry name" value="Peptidase_M20"/>
    <property type="match status" value="1"/>
</dbReference>
<organism evidence="2 3">
    <name type="scientific">[Lactobacillus] rogosae</name>
    <dbReference type="NCBI Taxonomy" id="706562"/>
    <lineage>
        <taxon>Bacteria</taxon>
        <taxon>Bacillati</taxon>
        <taxon>Bacillota</taxon>
        <taxon>Clostridia</taxon>
        <taxon>Lachnospirales</taxon>
        <taxon>Lachnospiraceae</taxon>
        <taxon>Lachnospira</taxon>
    </lineage>
</organism>